<keyword evidence="9 12" id="KW-0067">ATP-binding</keyword>
<dbReference type="SUPFAM" id="SSF52058">
    <property type="entry name" value="L domain-like"/>
    <property type="match status" value="1"/>
</dbReference>
<keyword evidence="8" id="KW-0418">Kinase</keyword>
<feature type="binding site" evidence="12">
    <location>
        <position position="706"/>
    </location>
    <ligand>
        <name>ATP</name>
        <dbReference type="ChEBI" id="CHEBI:30616"/>
    </ligand>
</feature>
<proteinExistence type="predicted"/>
<keyword evidence="6" id="KW-0677">Repeat</keyword>
<dbReference type="Pfam" id="PF12819">
    <property type="entry name" value="Malectin_like"/>
    <property type="match status" value="1"/>
</dbReference>
<comment type="caution">
    <text evidence="16">The sequence shown here is derived from an EMBL/GenBank/DDBJ whole genome shotgun (WGS) entry which is preliminary data.</text>
</comment>
<evidence type="ECO:0000313" key="16">
    <source>
        <dbReference type="EMBL" id="KAL2332310.1"/>
    </source>
</evidence>
<evidence type="ECO:0000259" key="15">
    <source>
        <dbReference type="PROSITE" id="PS50011"/>
    </source>
</evidence>
<protein>
    <recommendedName>
        <fullName evidence="15">Protein kinase domain-containing protein</fullName>
    </recommendedName>
</protein>
<evidence type="ECO:0000313" key="17">
    <source>
        <dbReference type="Proteomes" id="UP001603857"/>
    </source>
</evidence>
<reference evidence="16 17" key="1">
    <citation type="submission" date="2024-08" db="EMBL/GenBank/DDBJ databases">
        <title>Insights into the chromosomal genome structure of Flemingia macrophylla.</title>
        <authorList>
            <person name="Ding Y."/>
            <person name="Zhao Y."/>
            <person name="Bi W."/>
            <person name="Wu M."/>
            <person name="Zhao G."/>
            <person name="Gong Y."/>
            <person name="Li W."/>
            <person name="Zhang P."/>
        </authorList>
    </citation>
    <scope>NUCLEOTIDE SEQUENCE [LARGE SCALE GENOMIC DNA]</scope>
    <source>
        <strain evidence="16">DYQJB</strain>
        <tissue evidence="16">Leaf</tissue>
    </source>
</reference>
<dbReference type="InterPro" id="IPR000719">
    <property type="entry name" value="Prot_kinase_dom"/>
</dbReference>
<evidence type="ECO:0000256" key="9">
    <source>
        <dbReference type="ARBA" id="ARBA00022840"/>
    </source>
</evidence>
<sequence length="1071" mass="119934">MVSPHRPDRTRVVVDQVQDAVAAVPVPTTEVQQVGQAIGTFLVWPRHLVMTPLLRAKAYNDRGKQVVRPPAIPAEEAMPEVEDDAISRLLSILPRLRRQPVQILMGHRVFGVDRRCPIVHFIARRFGDCWGQHDVEYINHPVVGYVRFISIDCGAPAGVNYTESTTSIIYISDANFINTGVSQSVVSELKSVYQQQMWTLRSFPEGKRNCFKINITRGSRYLIRAGFLYGNYDGLNKLPDFDLHLGPNRWDTVTINNASNDEHYEIIHVPSLDYIQLCLADTGNGTPFISDIEIRTLKNETYVAQFGSALQLYKRCDLGTNKTVTAYRYKYDVYDRFWYTCDFKQNWTSVQNASIATASFGRNRYQLPAIVMSTAVIPTNASAPLVISWKPEHENDQFHAYLHFTEIQVLAANQTRQFNITTGDLAPIANFSPQYLNVTTAFTNLPIRGKEINYSLEITKNSTLPPIINAIEIYKVIDFQQLNTFQGDVDAITTIKSVYELTKDWEGDPCAPVAYLWDGLNCSYPPNDFPRITTLNLSSSGLSGKIDPSISKLTMLEKLNLENNNLSGSIPSALLEKSKKGSLSLSYGKNPYLCQSGECDAKDSKKNIVAPLVASISGVLVLLGAVAILWTLKKRRKSKALTEARQQIQMSPHYTDQDDSLLQFKKQIYSYSDVLKITNNFDTIVGKGGFGRVYMGYIDDTPVAVKMLSPSAVHGYQQFQAEVKLLIRVHHKNLTSLIGYCNEETNKGLIYEYMANGNLQEHLSGLEYLQNGCKPPIFHRDIKSTNILLNEHFEAKLSDFGLSKSIPTEGGSHVSTVVAGTPGYLDPEYYITNRLTDKSDIYSFGVVLMEIITSKPVIAKNQENTHISQWVSSLMARGDINAIVDSRLDGEFDSNSVWKVVEIATACVSPNPNRRPIISVIVSELKESLAMELARTEHSNTDTSDSIKLTMNLNTEFFPLSSLDLNVLPPTPHPPPLVHLRHHPHLSRAPRHAVLRNPLRRLQRRQRATRSAGAASRARSVRREVNSDARAVELLDDLRSGAVGNGEFWSGRGGNGEFWDRGGGVRFPKRM</sequence>
<dbReference type="EMBL" id="JBGMDY010000006">
    <property type="protein sequence ID" value="KAL2332310.1"/>
    <property type="molecule type" value="Genomic_DNA"/>
</dbReference>
<dbReference type="InterPro" id="IPR011009">
    <property type="entry name" value="Kinase-like_dom_sf"/>
</dbReference>
<keyword evidence="3" id="KW-0808">Transferase</keyword>
<keyword evidence="2" id="KW-0433">Leucine-rich repeat</keyword>
<feature type="region of interest" description="Disordered" evidence="13">
    <location>
        <begin position="1001"/>
        <end position="1025"/>
    </location>
</feature>
<dbReference type="GO" id="GO:0016301">
    <property type="term" value="F:kinase activity"/>
    <property type="evidence" value="ECO:0007669"/>
    <property type="project" value="UniProtKB-KW"/>
</dbReference>
<dbReference type="PROSITE" id="PS50011">
    <property type="entry name" value="PROTEIN_KINASE_DOM"/>
    <property type="match status" value="1"/>
</dbReference>
<dbReference type="SUPFAM" id="SSF56112">
    <property type="entry name" value="Protein kinase-like (PK-like)"/>
    <property type="match status" value="1"/>
</dbReference>
<evidence type="ECO:0000256" key="6">
    <source>
        <dbReference type="ARBA" id="ARBA00022737"/>
    </source>
</evidence>
<keyword evidence="5" id="KW-0732">Signal</keyword>
<dbReference type="GO" id="GO:0005524">
    <property type="term" value="F:ATP binding"/>
    <property type="evidence" value="ECO:0007669"/>
    <property type="project" value="UniProtKB-UniRule"/>
</dbReference>
<dbReference type="PROSITE" id="PS00108">
    <property type="entry name" value="PROTEIN_KINASE_ST"/>
    <property type="match status" value="1"/>
</dbReference>
<dbReference type="PANTHER" id="PTHR45631">
    <property type="entry name" value="OS07G0107800 PROTEIN-RELATED"/>
    <property type="match status" value="1"/>
</dbReference>
<dbReference type="PROSITE" id="PS00107">
    <property type="entry name" value="PROTEIN_KINASE_ATP"/>
    <property type="match status" value="1"/>
</dbReference>
<evidence type="ECO:0000256" key="7">
    <source>
        <dbReference type="ARBA" id="ARBA00022741"/>
    </source>
</evidence>
<evidence type="ECO:0000256" key="1">
    <source>
        <dbReference type="ARBA" id="ARBA00004167"/>
    </source>
</evidence>
<feature type="domain" description="Protein kinase" evidence="15">
    <location>
        <begin position="679"/>
        <end position="929"/>
    </location>
</feature>
<evidence type="ECO:0000256" key="13">
    <source>
        <dbReference type="SAM" id="MobiDB-lite"/>
    </source>
</evidence>
<evidence type="ECO:0000256" key="14">
    <source>
        <dbReference type="SAM" id="Phobius"/>
    </source>
</evidence>
<dbReference type="InterPro" id="IPR024788">
    <property type="entry name" value="Malectin-like_Carb-bd_dom"/>
</dbReference>
<evidence type="ECO:0000256" key="5">
    <source>
        <dbReference type="ARBA" id="ARBA00022729"/>
    </source>
</evidence>
<evidence type="ECO:0000256" key="2">
    <source>
        <dbReference type="ARBA" id="ARBA00022614"/>
    </source>
</evidence>
<dbReference type="InterPro" id="IPR032675">
    <property type="entry name" value="LRR_dom_sf"/>
</dbReference>
<dbReference type="Gene3D" id="1.10.510.10">
    <property type="entry name" value="Transferase(Phosphotransferase) domain 1"/>
    <property type="match status" value="1"/>
</dbReference>
<dbReference type="Pfam" id="PF00560">
    <property type="entry name" value="LRR_1"/>
    <property type="match status" value="1"/>
</dbReference>
<dbReference type="Pfam" id="PF26133">
    <property type="entry name" value="DUF8039"/>
    <property type="match status" value="1"/>
</dbReference>
<gene>
    <name evidence="16" type="ORF">Fmac_019891</name>
</gene>
<evidence type="ECO:0000256" key="10">
    <source>
        <dbReference type="ARBA" id="ARBA00022989"/>
    </source>
</evidence>
<dbReference type="AlphaFoldDB" id="A0ABD1M936"/>
<dbReference type="Proteomes" id="UP001603857">
    <property type="component" value="Unassembled WGS sequence"/>
</dbReference>
<accession>A0ABD1M936</accession>
<evidence type="ECO:0000256" key="3">
    <source>
        <dbReference type="ARBA" id="ARBA00022679"/>
    </source>
</evidence>
<dbReference type="Gene3D" id="3.30.200.20">
    <property type="entry name" value="Phosphorylase Kinase, domain 1"/>
    <property type="match status" value="1"/>
</dbReference>
<dbReference type="Gene3D" id="3.80.10.10">
    <property type="entry name" value="Ribonuclease Inhibitor"/>
    <property type="match status" value="1"/>
</dbReference>
<dbReference type="Pfam" id="PF00069">
    <property type="entry name" value="Pkinase"/>
    <property type="match status" value="1"/>
</dbReference>
<evidence type="ECO:0000256" key="4">
    <source>
        <dbReference type="ARBA" id="ARBA00022692"/>
    </source>
</evidence>
<dbReference type="FunFam" id="3.80.10.10:FF:000129">
    <property type="entry name" value="Leucine-rich repeat receptor-like kinase"/>
    <property type="match status" value="1"/>
</dbReference>
<dbReference type="InterPro" id="IPR001611">
    <property type="entry name" value="Leu-rich_rpt"/>
</dbReference>
<name>A0ABD1M936_9FABA</name>
<organism evidence="16 17">
    <name type="scientific">Flemingia macrophylla</name>
    <dbReference type="NCBI Taxonomy" id="520843"/>
    <lineage>
        <taxon>Eukaryota</taxon>
        <taxon>Viridiplantae</taxon>
        <taxon>Streptophyta</taxon>
        <taxon>Embryophyta</taxon>
        <taxon>Tracheophyta</taxon>
        <taxon>Spermatophyta</taxon>
        <taxon>Magnoliopsida</taxon>
        <taxon>eudicotyledons</taxon>
        <taxon>Gunneridae</taxon>
        <taxon>Pentapetalae</taxon>
        <taxon>rosids</taxon>
        <taxon>fabids</taxon>
        <taxon>Fabales</taxon>
        <taxon>Fabaceae</taxon>
        <taxon>Papilionoideae</taxon>
        <taxon>50 kb inversion clade</taxon>
        <taxon>NPAAA clade</taxon>
        <taxon>indigoferoid/millettioid clade</taxon>
        <taxon>Phaseoleae</taxon>
        <taxon>Flemingia</taxon>
    </lineage>
</organism>
<comment type="subcellular location">
    <subcellularLocation>
        <location evidence="1">Membrane</location>
        <topology evidence="1">Single-pass membrane protein</topology>
    </subcellularLocation>
</comment>
<keyword evidence="11 14" id="KW-0472">Membrane</keyword>
<dbReference type="InterPro" id="IPR058352">
    <property type="entry name" value="DUF8039"/>
</dbReference>
<keyword evidence="7 12" id="KW-0547">Nucleotide-binding</keyword>
<evidence type="ECO:0000256" key="8">
    <source>
        <dbReference type="ARBA" id="ARBA00022777"/>
    </source>
</evidence>
<feature type="compositionally biased region" description="Low complexity" evidence="13">
    <location>
        <begin position="1009"/>
        <end position="1018"/>
    </location>
</feature>
<evidence type="ECO:0000256" key="12">
    <source>
        <dbReference type="PROSITE-ProRule" id="PRU10141"/>
    </source>
</evidence>
<dbReference type="InterPro" id="IPR008271">
    <property type="entry name" value="Ser/Thr_kinase_AS"/>
</dbReference>
<dbReference type="PANTHER" id="PTHR45631:SF202">
    <property type="entry name" value="SENESCENCE-INDUCED RECEPTOR-LIKE SERINE_THREONINE-PROTEIN KINASE"/>
    <property type="match status" value="1"/>
</dbReference>
<keyword evidence="4 14" id="KW-0812">Transmembrane</keyword>
<dbReference type="InterPro" id="IPR017441">
    <property type="entry name" value="Protein_kinase_ATP_BS"/>
</dbReference>
<dbReference type="SMART" id="SM00220">
    <property type="entry name" value="S_TKc"/>
    <property type="match status" value="1"/>
</dbReference>
<keyword evidence="17" id="KW-1185">Reference proteome</keyword>
<feature type="transmembrane region" description="Helical" evidence="14">
    <location>
        <begin position="608"/>
        <end position="632"/>
    </location>
</feature>
<dbReference type="GO" id="GO:0016020">
    <property type="term" value="C:membrane"/>
    <property type="evidence" value="ECO:0007669"/>
    <property type="project" value="UniProtKB-SubCell"/>
</dbReference>
<evidence type="ECO:0000256" key="11">
    <source>
        <dbReference type="ARBA" id="ARBA00023136"/>
    </source>
</evidence>
<keyword evidence="10 14" id="KW-1133">Transmembrane helix</keyword>